<comment type="caution">
    <text evidence="3">The sequence shown here is derived from an EMBL/GenBank/DDBJ whole genome shotgun (WGS) entry which is preliminary data.</text>
</comment>
<dbReference type="Pfam" id="PF10282">
    <property type="entry name" value="Lactonase"/>
    <property type="match status" value="1"/>
</dbReference>
<gene>
    <name evidence="3" type="ORF">BJY01DRAFT_186990</name>
</gene>
<dbReference type="Gene3D" id="2.130.10.10">
    <property type="entry name" value="YVTN repeat-like/Quinoprotein amine dehydrogenase"/>
    <property type="match status" value="1"/>
</dbReference>
<sequence>MLSRYTSTLVLLSFGLASAVPATKLYATHYSTKTVYTLSLDRTSNGSYALTEASSLETCGTYPSWITFDSATRTIYCSDEYGWKNANESVNGSLTALAAAEDGTLSEIAVTGSAPGSGVHNVIYDGEDGQFLAVAHYSGSAISTYKLPLEGNADPLQVFEFELSGPGAVPDRQEAPHPHQALLDPTGGFVLVPDLGADLVRVFAIDKSSGKLSTCPSLNYTAGGGPRHGVFWTGEDAPKIRGRAPGAAPQTILYVAGELNGEVEAFAVSYPTAGCLGFRQIDVDVPYPEALPEGASLGEIRLAGDNIYVSVRLDAAFDGDDSLANLRRGGNGTLAFKEITSSNGVLPRTFAINKAGDLVAVGNQLSSNVAIVTRDPDTGALGEVVADLVVGVPGEPNTLEGLSSIIWDE</sequence>
<evidence type="ECO:0000256" key="1">
    <source>
        <dbReference type="ARBA" id="ARBA00005564"/>
    </source>
</evidence>
<comment type="similarity">
    <text evidence="1">Belongs to the cycloisomerase 2 family.</text>
</comment>
<protein>
    <submittedName>
        <fullName evidence="3">Lactonase, 7-bladed beta-propeller-domain-containing protein</fullName>
    </submittedName>
</protein>
<feature type="signal peptide" evidence="2">
    <location>
        <begin position="1"/>
        <end position="19"/>
    </location>
</feature>
<reference evidence="3 4" key="1">
    <citation type="submission" date="2024-07" db="EMBL/GenBank/DDBJ databases">
        <title>Section-level genome sequencing and comparative genomics of Aspergillus sections Usti and Cavernicolus.</title>
        <authorList>
            <consortium name="Lawrence Berkeley National Laboratory"/>
            <person name="Nybo J.L."/>
            <person name="Vesth T.C."/>
            <person name="Theobald S."/>
            <person name="Frisvad J.C."/>
            <person name="Larsen T.O."/>
            <person name="Kjaerboelling I."/>
            <person name="Rothschild-Mancinelli K."/>
            <person name="Lyhne E.K."/>
            <person name="Kogle M.E."/>
            <person name="Barry K."/>
            <person name="Clum A."/>
            <person name="Na H."/>
            <person name="Ledsgaard L."/>
            <person name="Lin J."/>
            <person name="Lipzen A."/>
            <person name="Kuo A."/>
            <person name="Riley R."/>
            <person name="Mondo S."/>
            <person name="Labutti K."/>
            <person name="Haridas S."/>
            <person name="Pangalinan J."/>
            <person name="Salamov A.A."/>
            <person name="Simmons B.A."/>
            <person name="Magnuson J.K."/>
            <person name="Chen J."/>
            <person name="Drula E."/>
            <person name="Henrissat B."/>
            <person name="Wiebenga A."/>
            <person name="Lubbers R.J."/>
            <person name="Gomes A.C."/>
            <person name="Makela M.R."/>
            <person name="Stajich J."/>
            <person name="Grigoriev I.V."/>
            <person name="Mortensen U.H."/>
            <person name="De Vries R.P."/>
            <person name="Baker S.E."/>
            <person name="Andersen M.R."/>
        </authorList>
    </citation>
    <scope>NUCLEOTIDE SEQUENCE [LARGE SCALE GENOMIC DNA]</scope>
    <source>
        <strain evidence="3 4">CBS 123904</strain>
    </source>
</reference>
<organism evidence="3 4">
    <name type="scientific">Aspergillus pseudoustus</name>
    <dbReference type="NCBI Taxonomy" id="1810923"/>
    <lineage>
        <taxon>Eukaryota</taxon>
        <taxon>Fungi</taxon>
        <taxon>Dikarya</taxon>
        <taxon>Ascomycota</taxon>
        <taxon>Pezizomycotina</taxon>
        <taxon>Eurotiomycetes</taxon>
        <taxon>Eurotiomycetidae</taxon>
        <taxon>Eurotiales</taxon>
        <taxon>Aspergillaceae</taxon>
        <taxon>Aspergillus</taxon>
        <taxon>Aspergillus subgen. Nidulantes</taxon>
    </lineage>
</organism>
<name>A0ABR4KUN7_9EURO</name>
<dbReference type="SUPFAM" id="SSF50974">
    <property type="entry name" value="Nitrous oxide reductase, N-terminal domain"/>
    <property type="match status" value="1"/>
</dbReference>
<proteinExistence type="inferred from homology"/>
<evidence type="ECO:0000313" key="3">
    <source>
        <dbReference type="EMBL" id="KAL2855994.1"/>
    </source>
</evidence>
<feature type="chain" id="PRO_5045720067" evidence="2">
    <location>
        <begin position="20"/>
        <end position="409"/>
    </location>
</feature>
<dbReference type="InterPro" id="IPR050282">
    <property type="entry name" value="Cycloisomerase_2"/>
</dbReference>
<evidence type="ECO:0000313" key="4">
    <source>
        <dbReference type="Proteomes" id="UP001610446"/>
    </source>
</evidence>
<dbReference type="InterPro" id="IPR019405">
    <property type="entry name" value="Lactonase_7-beta_prop"/>
</dbReference>
<keyword evidence="2" id="KW-0732">Signal</keyword>
<keyword evidence="4" id="KW-1185">Reference proteome</keyword>
<dbReference type="InterPro" id="IPR011045">
    <property type="entry name" value="N2O_reductase_N"/>
</dbReference>
<dbReference type="EMBL" id="JBFXLU010000008">
    <property type="protein sequence ID" value="KAL2855994.1"/>
    <property type="molecule type" value="Genomic_DNA"/>
</dbReference>
<dbReference type="PANTHER" id="PTHR30344:SF1">
    <property type="entry name" value="6-PHOSPHOGLUCONOLACTONASE"/>
    <property type="match status" value="1"/>
</dbReference>
<accession>A0ABR4KUN7</accession>
<dbReference type="Proteomes" id="UP001610446">
    <property type="component" value="Unassembled WGS sequence"/>
</dbReference>
<dbReference type="InterPro" id="IPR015943">
    <property type="entry name" value="WD40/YVTN_repeat-like_dom_sf"/>
</dbReference>
<dbReference type="PANTHER" id="PTHR30344">
    <property type="entry name" value="6-PHOSPHOGLUCONOLACTONASE-RELATED"/>
    <property type="match status" value="1"/>
</dbReference>
<evidence type="ECO:0000256" key="2">
    <source>
        <dbReference type="SAM" id="SignalP"/>
    </source>
</evidence>